<dbReference type="AlphaFoldDB" id="A0A1M3L6D7"/>
<dbReference type="GO" id="GO:0019867">
    <property type="term" value="C:outer membrane"/>
    <property type="evidence" value="ECO:0007669"/>
    <property type="project" value="InterPro"/>
</dbReference>
<dbReference type="Gene3D" id="3.30.160.150">
    <property type="entry name" value="Lipoprotein like domain"/>
    <property type="match status" value="1"/>
</dbReference>
<dbReference type="GO" id="GO:0043165">
    <property type="term" value="P:Gram-negative-bacterium-type cell outer membrane assembly"/>
    <property type="evidence" value="ECO:0007669"/>
    <property type="project" value="InterPro"/>
</dbReference>
<proteinExistence type="predicted"/>
<reference evidence="1 2" key="1">
    <citation type="submission" date="2016-09" db="EMBL/GenBank/DDBJ databases">
        <title>Genome-resolved meta-omics ties microbial dynamics to process performance in biotechnology for thiocyanate degradation.</title>
        <authorList>
            <person name="Kantor R.S."/>
            <person name="Huddy R.J."/>
            <person name="Iyer R."/>
            <person name="Thomas B.C."/>
            <person name="Brown C.T."/>
            <person name="Anantharaman K."/>
            <person name="Tringe S."/>
            <person name="Hettich R.L."/>
            <person name="Harrison S.T."/>
            <person name="Banfield J.F."/>
        </authorList>
    </citation>
    <scope>NUCLEOTIDE SEQUENCE [LARGE SCALE GENOMIC DNA]</scope>
    <source>
        <strain evidence="1">59-99</strain>
    </source>
</reference>
<dbReference type="Pfam" id="PF04390">
    <property type="entry name" value="LptE"/>
    <property type="match status" value="1"/>
</dbReference>
<dbReference type="PROSITE" id="PS51257">
    <property type="entry name" value="PROKAR_LIPOPROTEIN"/>
    <property type="match status" value="1"/>
</dbReference>
<dbReference type="Proteomes" id="UP000184233">
    <property type="component" value="Unassembled WGS sequence"/>
</dbReference>
<dbReference type="InterPro" id="IPR007485">
    <property type="entry name" value="LPS_assembly_LptE"/>
</dbReference>
<name>A0A1M3L6D7_9BACT</name>
<accession>A0A1M3L6D7</accession>
<evidence type="ECO:0000313" key="1">
    <source>
        <dbReference type="EMBL" id="OJX61126.1"/>
    </source>
</evidence>
<dbReference type="STRING" id="1895771.BGO89_00580"/>
<organism evidence="1 2">
    <name type="scientific">Candidatus Kapaibacterium thiocyanatum</name>
    <dbReference type="NCBI Taxonomy" id="1895771"/>
    <lineage>
        <taxon>Bacteria</taxon>
        <taxon>Pseudomonadati</taxon>
        <taxon>Candidatus Kapaibacteriota</taxon>
        <taxon>Candidatus Kapaibacteriia</taxon>
        <taxon>Candidatus Kapaibacteriales</taxon>
        <taxon>Candidatus Kapaibacteriaceae</taxon>
        <taxon>Candidatus Kapaibacterium</taxon>
    </lineage>
</organism>
<sequence>MKIFSSILHHLIIDRRIFSRVALIGLAAAATACYSFRGGSVPDHLKTLSIASVVDNSGYGNPEFREFCTETLVRRFRSDNSLQLVDDNGDARLSPIIVRIQDRILNVQNGDRENQRRIVVAVEVEYFDAVKNRQVWKRTFENFDVYDVNAATADRERAVHEAIRRIVDDILLAVVSDW</sequence>
<gene>
    <name evidence="1" type="ORF">BGO89_00580</name>
</gene>
<evidence type="ECO:0008006" key="3">
    <source>
        <dbReference type="Google" id="ProtNLM"/>
    </source>
</evidence>
<evidence type="ECO:0000313" key="2">
    <source>
        <dbReference type="Proteomes" id="UP000184233"/>
    </source>
</evidence>
<protein>
    <recommendedName>
        <fullName evidence="3">LPS-assembly lipoprotein LptE</fullName>
    </recommendedName>
</protein>
<dbReference type="EMBL" id="MKVH01000002">
    <property type="protein sequence ID" value="OJX61126.1"/>
    <property type="molecule type" value="Genomic_DNA"/>
</dbReference>
<comment type="caution">
    <text evidence="1">The sequence shown here is derived from an EMBL/GenBank/DDBJ whole genome shotgun (WGS) entry which is preliminary data.</text>
</comment>